<comment type="caution">
    <text evidence="3">The sequence shown here is derived from an EMBL/GenBank/DDBJ whole genome shotgun (WGS) entry which is preliminary data.</text>
</comment>
<feature type="signal peptide" evidence="1">
    <location>
        <begin position="1"/>
        <end position="18"/>
    </location>
</feature>
<evidence type="ECO:0000259" key="2">
    <source>
        <dbReference type="Pfam" id="PF15495"/>
    </source>
</evidence>
<keyword evidence="1" id="KW-0732">Signal</keyword>
<dbReference type="GO" id="GO:0009418">
    <property type="term" value="C:pilus shaft"/>
    <property type="evidence" value="ECO:0007669"/>
    <property type="project" value="InterPro"/>
</dbReference>
<dbReference type="Gene3D" id="2.60.40.3690">
    <property type="match status" value="2"/>
</dbReference>
<dbReference type="Gene3D" id="2.60.40.2580">
    <property type="match status" value="1"/>
</dbReference>
<reference evidence="3" key="2">
    <citation type="submission" date="2021-04" db="EMBL/GenBank/DDBJ databases">
        <authorList>
            <person name="Gilroy R."/>
        </authorList>
    </citation>
    <scope>NUCLEOTIDE SEQUENCE</scope>
    <source>
        <strain evidence="3">ChiHecec3B27-8219</strain>
    </source>
</reference>
<feature type="domain" description="Minor fimbrium subunit Mfa1 C-terminal" evidence="2">
    <location>
        <begin position="514"/>
        <end position="572"/>
    </location>
</feature>
<organism evidence="3 4">
    <name type="scientific">Candidatus Prevotella avicola</name>
    <dbReference type="NCBI Taxonomy" id="2838738"/>
    <lineage>
        <taxon>Bacteria</taxon>
        <taxon>Pseudomonadati</taxon>
        <taxon>Bacteroidota</taxon>
        <taxon>Bacteroidia</taxon>
        <taxon>Bacteroidales</taxon>
        <taxon>Prevotellaceae</taxon>
        <taxon>Prevotella</taxon>
    </lineage>
</organism>
<evidence type="ECO:0000256" key="1">
    <source>
        <dbReference type="SAM" id="SignalP"/>
    </source>
</evidence>
<dbReference type="NCBIfam" id="NF038041">
    <property type="entry name" value="fim_Mfa1_fam"/>
    <property type="match status" value="1"/>
</dbReference>
<dbReference type="EMBL" id="DXBE01000045">
    <property type="protein sequence ID" value="HIZ69405.1"/>
    <property type="molecule type" value="Genomic_DNA"/>
</dbReference>
<evidence type="ECO:0000313" key="3">
    <source>
        <dbReference type="EMBL" id="HIZ69405.1"/>
    </source>
</evidence>
<accession>A0A9D2FZ51</accession>
<dbReference type="InterPro" id="IPR029140">
    <property type="entry name" value="Mfa1_C"/>
</dbReference>
<dbReference type="Proteomes" id="UP000824055">
    <property type="component" value="Unassembled WGS sequence"/>
</dbReference>
<dbReference type="Pfam" id="PF15495">
    <property type="entry name" value="Fimbrillin_C"/>
    <property type="match status" value="1"/>
</dbReference>
<feature type="chain" id="PRO_5038680062" evidence="1">
    <location>
        <begin position="19"/>
        <end position="575"/>
    </location>
</feature>
<gene>
    <name evidence="3" type="ORF">H9966_05905</name>
</gene>
<dbReference type="AlphaFoldDB" id="A0A9D2FZ51"/>
<proteinExistence type="predicted"/>
<name>A0A9D2FZ51_9BACT</name>
<dbReference type="PROSITE" id="PS51257">
    <property type="entry name" value="PROKAR_LIPOPROTEIN"/>
    <property type="match status" value="1"/>
</dbReference>
<protein>
    <submittedName>
        <fullName evidence="3">Mfa1 family fimbria major subunit</fullName>
    </submittedName>
</protein>
<evidence type="ECO:0000313" key="4">
    <source>
        <dbReference type="Proteomes" id="UP000824055"/>
    </source>
</evidence>
<dbReference type="InterPro" id="IPR047786">
    <property type="entry name" value="Mfa1_fim"/>
</dbReference>
<sequence length="575" mass="62183">MKKISFFALALAAGLMMGCSDEVGNDVNPGGTGSATVGEGFMSVAINLPSTTGGSRASVDGFEDGLATEYAVNEGQLIIFGGNSDADATYQASYNLDVTGFQEDADDQISKTKTVTVSTQDMTGPNFFAVVLLNANGQKLSLTKGTTKFADFEGQVLTPASEATLRTKGFLMINAPLSTVSGGVNKPENVTIMKYPSFNATKIKNSQAEAEADPAATIYVERVHAKVTLSEGQSMTSPSTALGTMDVLGWALDNTNKSTYLMRNVKAGDAWWAYKSTKTGNPAPEYRFIEDDPVADGLYRTYWCTDPNYNAAYAASNFNSITSVTDNIKEGKSDPQYCLENTFDTDHQTEQNTTAVIVKAQFNGGKDFYVANSNINTIYDEDGAKGIVKAELLNYLETIKKDWITNGTIDGDDIATVTLSTDTKKKVSATAITLGTLDGVTFADQKTKEDLEKELNDYLTTLNSSLNAYLYENGVAYYRLLIKHFGDTDTPWAEADKVGTDSYPDVAGGATGENQWLGRYGMVRNNWYDLTVTGARELGSPTIPEVTNTYDDDVNNLAVTINILSWAKRTQNVEL</sequence>
<reference evidence="3" key="1">
    <citation type="journal article" date="2021" name="PeerJ">
        <title>Extensive microbial diversity within the chicken gut microbiome revealed by metagenomics and culture.</title>
        <authorList>
            <person name="Gilroy R."/>
            <person name="Ravi A."/>
            <person name="Getino M."/>
            <person name="Pursley I."/>
            <person name="Horton D.L."/>
            <person name="Alikhan N.F."/>
            <person name="Baker D."/>
            <person name="Gharbi K."/>
            <person name="Hall N."/>
            <person name="Watson M."/>
            <person name="Adriaenssens E.M."/>
            <person name="Foster-Nyarko E."/>
            <person name="Jarju S."/>
            <person name="Secka A."/>
            <person name="Antonio M."/>
            <person name="Oren A."/>
            <person name="Chaudhuri R.R."/>
            <person name="La Ragione R."/>
            <person name="Hildebrand F."/>
            <person name="Pallen M.J."/>
        </authorList>
    </citation>
    <scope>NUCLEOTIDE SEQUENCE</scope>
    <source>
        <strain evidence="3">ChiHecec3B27-8219</strain>
    </source>
</reference>